<dbReference type="OrthoDB" id="1696354at2759"/>
<feature type="compositionally biased region" description="Low complexity" evidence="1">
    <location>
        <begin position="299"/>
        <end position="313"/>
    </location>
</feature>
<gene>
    <name evidence="3" type="ORF">OLEA9_A049452</name>
</gene>
<dbReference type="PROSITE" id="PS50206">
    <property type="entry name" value="RHODANESE_3"/>
    <property type="match status" value="1"/>
</dbReference>
<feature type="compositionally biased region" description="Pro residues" evidence="1">
    <location>
        <begin position="348"/>
        <end position="371"/>
    </location>
</feature>
<feature type="domain" description="Rhodanese" evidence="2">
    <location>
        <begin position="216"/>
        <end position="277"/>
    </location>
</feature>
<dbReference type="InterPro" id="IPR036873">
    <property type="entry name" value="Rhodanese-like_dom_sf"/>
</dbReference>
<evidence type="ECO:0000313" key="3">
    <source>
        <dbReference type="EMBL" id="CAA2995496.1"/>
    </source>
</evidence>
<dbReference type="Gene3D" id="3.40.250.10">
    <property type="entry name" value="Rhodanese-like domain"/>
    <property type="match status" value="1"/>
</dbReference>
<dbReference type="PANTHER" id="PTHR47377:SF3">
    <property type="entry name" value="RHODANESE-LIKE DOMAIN-CONTAINING PROTEIN 4A, CHLOROPLASTIC"/>
    <property type="match status" value="1"/>
</dbReference>
<dbReference type="InterPro" id="IPR001763">
    <property type="entry name" value="Rhodanese-like_dom"/>
</dbReference>
<proteinExistence type="predicted"/>
<comment type="caution">
    <text evidence="3">The sequence shown here is derived from an EMBL/GenBank/DDBJ whole genome shotgun (WGS) entry which is preliminary data.</text>
</comment>
<organism evidence="3 4">
    <name type="scientific">Olea europaea subsp. europaea</name>
    <dbReference type="NCBI Taxonomy" id="158383"/>
    <lineage>
        <taxon>Eukaryota</taxon>
        <taxon>Viridiplantae</taxon>
        <taxon>Streptophyta</taxon>
        <taxon>Embryophyta</taxon>
        <taxon>Tracheophyta</taxon>
        <taxon>Spermatophyta</taxon>
        <taxon>Magnoliopsida</taxon>
        <taxon>eudicotyledons</taxon>
        <taxon>Gunneridae</taxon>
        <taxon>Pentapetalae</taxon>
        <taxon>asterids</taxon>
        <taxon>lamiids</taxon>
        <taxon>Lamiales</taxon>
        <taxon>Oleaceae</taxon>
        <taxon>Oleeae</taxon>
        <taxon>Olea</taxon>
    </lineage>
</organism>
<accession>A0A8S0SWG0</accession>
<protein>
    <submittedName>
        <fullName evidence="3">Rhodanese-like domain-containing 4A, chloroplastic</fullName>
    </submittedName>
</protein>
<name>A0A8S0SWG0_OLEEU</name>
<dbReference type="Proteomes" id="UP000594638">
    <property type="component" value="Unassembled WGS sequence"/>
</dbReference>
<evidence type="ECO:0000259" key="2">
    <source>
        <dbReference type="PROSITE" id="PS50206"/>
    </source>
</evidence>
<dbReference type="PANTHER" id="PTHR47377">
    <property type="entry name" value="RHODANESE-LIKE DOMAIN-CONTAINING PROTEIN 4, CHLOROPLASTIC"/>
    <property type="match status" value="1"/>
</dbReference>
<dbReference type="Gramene" id="OE9A049452T1">
    <property type="protein sequence ID" value="OE9A049452C1"/>
    <property type="gene ID" value="OE9A049452"/>
</dbReference>
<dbReference type="EMBL" id="CACTIH010005502">
    <property type="protein sequence ID" value="CAA2995496.1"/>
    <property type="molecule type" value="Genomic_DNA"/>
</dbReference>
<sequence>MESFSICLSASQSLLNHRKTLKFTSKSNIGPSNSLPTCNSTSNFTSLTFNSLQIRSSNHQLKSTSRTKFFNLLFKNLSFLNTQQFFLKPDMGVLFLGLSFPLSCFASETIAPPEEVSSKINLEAILVSIDNFFNRYPFFVATVTFIWLVVIPLTEEYLQKYKFISAINAFKKLQYDPNSQLLDIRDSRSLAYLESPNLKILNKSALQVEFREGDEEGFVKKVLKNFGEPGNTTIFIIDNFDGNSMKAAELLVKNGIKEAYAIRGGIRGKKGWQEIQETLLPSSVCVYPKKKVKLSKELNPNGGVQQQDNNNNDFSSATSFISSEKENNNDREISSINPTLKSKGVPRPSSPYPNYPDLKPPSSPTPSKPKT</sequence>
<keyword evidence="4" id="KW-1185">Reference proteome</keyword>
<dbReference type="SUPFAM" id="SSF52821">
    <property type="entry name" value="Rhodanese/Cell cycle control phosphatase"/>
    <property type="match status" value="1"/>
</dbReference>
<evidence type="ECO:0000313" key="4">
    <source>
        <dbReference type="Proteomes" id="UP000594638"/>
    </source>
</evidence>
<reference evidence="3 4" key="1">
    <citation type="submission" date="2019-12" db="EMBL/GenBank/DDBJ databases">
        <authorList>
            <person name="Alioto T."/>
            <person name="Alioto T."/>
            <person name="Gomez Garrido J."/>
        </authorList>
    </citation>
    <scope>NUCLEOTIDE SEQUENCE [LARGE SCALE GENOMIC DNA]</scope>
</reference>
<feature type="region of interest" description="Disordered" evidence="1">
    <location>
        <begin position="298"/>
        <end position="371"/>
    </location>
</feature>
<evidence type="ECO:0000256" key="1">
    <source>
        <dbReference type="SAM" id="MobiDB-lite"/>
    </source>
</evidence>
<dbReference type="AlphaFoldDB" id="A0A8S0SWG0"/>
<dbReference type="InterPro" id="IPR044240">
    <property type="entry name" value="STR4-like"/>
</dbReference>
<feature type="compositionally biased region" description="Basic and acidic residues" evidence="1">
    <location>
        <begin position="323"/>
        <end position="333"/>
    </location>
</feature>